<gene>
    <name evidence="3" type="ORF">GCM10018785_09280</name>
</gene>
<comment type="caution">
    <text evidence="3">The sequence shown here is derived from an EMBL/GenBank/DDBJ whole genome shotgun (WGS) entry which is preliminary data.</text>
</comment>
<dbReference type="AlphaFoldDB" id="A0A918Z9L2"/>
<dbReference type="EMBL" id="BNBT01000008">
    <property type="protein sequence ID" value="GHE41896.1"/>
    <property type="molecule type" value="Genomic_DNA"/>
</dbReference>
<accession>A0A918Z9L2</accession>
<dbReference type="InterPro" id="IPR007410">
    <property type="entry name" value="LpqE-like"/>
</dbReference>
<evidence type="ECO:0000256" key="2">
    <source>
        <dbReference type="SAM" id="SignalP"/>
    </source>
</evidence>
<evidence type="ECO:0000313" key="4">
    <source>
        <dbReference type="Proteomes" id="UP000608024"/>
    </source>
</evidence>
<protein>
    <recommendedName>
        <fullName evidence="5">Copper chaperone PCu(A)C</fullName>
    </recommendedName>
</protein>
<feature type="region of interest" description="Disordered" evidence="1">
    <location>
        <begin position="153"/>
        <end position="247"/>
    </location>
</feature>
<dbReference type="Gene3D" id="2.60.40.1890">
    <property type="entry name" value="PCu(A)C copper chaperone"/>
    <property type="match status" value="1"/>
</dbReference>
<feature type="signal peptide" evidence="2">
    <location>
        <begin position="1"/>
        <end position="25"/>
    </location>
</feature>
<feature type="compositionally biased region" description="Basic and acidic residues" evidence="1">
    <location>
        <begin position="172"/>
        <end position="186"/>
    </location>
</feature>
<feature type="chain" id="PRO_5038985685" description="Copper chaperone PCu(A)C" evidence="2">
    <location>
        <begin position="26"/>
        <end position="247"/>
    </location>
</feature>
<evidence type="ECO:0000313" key="3">
    <source>
        <dbReference type="EMBL" id="GHE41896.1"/>
    </source>
</evidence>
<reference evidence="3" key="2">
    <citation type="submission" date="2020-09" db="EMBL/GenBank/DDBJ databases">
        <authorList>
            <person name="Sun Q."/>
            <person name="Ohkuma M."/>
        </authorList>
    </citation>
    <scope>NUCLEOTIDE SEQUENCE</scope>
    <source>
        <strain evidence="3">JCM 4784</strain>
    </source>
</reference>
<keyword evidence="2" id="KW-0732">Signal</keyword>
<organism evidence="3 4">
    <name type="scientific">Streptomyces longispororuber</name>
    <dbReference type="NCBI Taxonomy" id="68230"/>
    <lineage>
        <taxon>Bacteria</taxon>
        <taxon>Bacillati</taxon>
        <taxon>Actinomycetota</taxon>
        <taxon>Actinomycetes</taxon>
        <taxon>Kitasatosporales</taxon>
        <taxon>Streptomycetaceae</taxon>
        <taxon>Streptomyces</taxon>
    </lineage>
</organism>
<dbReference type="RefSeq" id="WP_373314562.1">
    <property type="nucleotide sequence ID" value="NZ_BNBT01000008.1"/>
</dbReference>
<keyword evidence="4" id="KW-1185">Reference proteome</keyword>
<evidence type="ECO:0000256" key="1">
    <source>
        <dbReference type="SAM" id="MobiDB-lite"/>
    </source>
</evidence>
<dbReference type="InterPro" id="IPR006311">
    <property type="entry name" value="TAT_signal"/>
</dbReference>
<reference evidence="3" key="1">
    <citation type="journal article" date="2014" name="Int. J. Syst. Evol. Microbiol.">
        <title>Complete genome sequence of Corynebacterium casei LMG S-19264T (=DSM 44701T), isolated from a smear-ripened cheese.</title>
        <authorList>
            <consortium name="US DOE Joint Genome Institute (JGI-PGF)"/>
            <person name="Walter F."/>
            <person name="Albersmeier A."/>
            <person name="Kalinowski J."/>
            <person name="Ruckert C."/>
        </authorList>
    </citation>
    <scope>NUCLEOTIDE SEQUENCE</scope>
    <source>
        <strain evidence="3">JCM 4784</strain>
    </source>
</reference>
<dbReference type="PANTHER" id="PTHR36302">
    <property type="entry name" value="BLR7088 PROTEIN"/>
    <property type="match status" value="1"/>
</dbReference>
<sequence>MNHRTTRRRLLTGGALALAAALALTGCDSGDDDSGDAADKPELKVSGAYIPAPAMADMAGGFFTLTNKGAADKLTSASSPLAGSVTLHATKGGTMKEQRSFDVPANGELVFARGGNHIMLEKLKRKPKQGDTVEVTLRFEKADPITVEMPVKAATYNPGTGGDPSTHSGDSTAHEEHAKDHPKARAGDPQPHTGDSADHGEKSRSGGTSRSGDATAHSGHPKTHTENDQHGTAEEPPAEMHASHSSH</sequence>
<dbReference type="PANTHER" id="PTHR36302:SF1">
    <property type="entry name" value="COPPER CHAPERONE PCU(A)C"/>
    <property type="match status" value="1"/>
</dbReference>
<dbReference type="PROSITE" id="PS51318">
    <property type="entry name" value="TAT"/>
    <property type="match status" value="1"/>
</dbReference>
<dbReference type="InterPro" id="IPR036182">
    <property type="entry name" value="PCuAC_sf"/>
</dbReference>
<name>A0A918Z9L2_9ACTN</name>
<dbReference type="PROSITE" id="PS51257">
    <property type="entry name" value="PROKAR_LIPOPROTEIN"/>
    <property type="match status" value="1"/>
</dbReference>
<evidence type="ECO:0008006" key="5">
    <source>
        <dbReference type="Google" id="ProtNLM"/>
    </source>
</evidence>
<dbReference type="SUPFAM" id="SSF110087">
    <property type="entry name" value="DR1885-like metal-binding protein"/>
    <property type="match status" value="1"/>
</dbReference>
<dbReference type="Pfam" id="PF04314">
    <property type="entry name" value="PCuAC"/>
    <property type="match status" value="1"/>
</dbReference>
<proteinExistence type="predicted"/>
<dbReference type="InterPro" id="IPR058248">
    <property type="entry name" value="Lxx211020-like"/>
</dbReference>
<feature type="compositionally biased region" description="Basic and acidic residues" evidence="1">
    <location>
        <begin position="195"/>
        <end position="204"/>
    </location>
</feature>
<dbReference type="Proteomes" id="UP000608024">
    <property type="component" value="Unassembled WGS sequence"/>
</dbReference>
<feature type="compositionally biased region" description="Basic and acidic residues" evidence="1">
    <location>
        <begin position="223"/>
        <end position="233"/>
    </location>
</feature>